<keyword evidence="4" id="KW-0472">Membrane</keyword>
<keyword evidence="10" id="KW-1185">Reference proteome</keyword>
<evidence type="ECO:0000256" key="4">
    <source>
        <dbReference type="ARBA" id="ARBA00023136"/>
    </source>
</evidence>
<dbReference type="Gene3D" id="2.40.50.100">
    <property type="match status" value="1"/>
</dbReference>
<dbReference type="Pfam" id="PF25917">
    <property type="entry name" value="BSH_RND"/>
    <property type="match status" value="1"/>
</dbReference>
<reference evidence="9 10" key="1">
    <citation type="submission" date="2019-01" db="EMBL/GenBank/DDBJ databases">
        <title>Sphingomonas mucosissima sp. nov. and Sphingomonas desiccabilis sp. nov., from biological soil crusts in the Colorado Plateau, USA.</title>
        <authorList>
            <person name="Zhu D."/>
        </authorList>
    </citation>
    <scope>NUCLEOTIDE SEQUENCE [LARGE SCALE GENOMIC DNA]</scope>
    <source>
        <strain evidence="9 10">CP1D</strain>
    </source>
</reference>
<evidence type="ECO:0000256" key="6">
    <source>
        <dbReference type="SAM" id="MobiDB-lite"/>
    </source>
</evidence>
<dbReference type="OrthoDB" id="9811754at2"/>
<protein>
    <submittedName>
        <fullName evidence="9">HlyD family secretion protein</fullName>
    </submittedName>
</protein>
<dbReference type="Gene3D" id="2.40.30.170">
    <property type="match status" value="1"/>
</dbReference>
<dbReference type="RefSeq" id="WP_129340980.1">
    <property type="nucleotide sequence ID" value="NZ_JACIDD010000001.1"/>
</dbReference>
<evidence type="ECO:0000256" key="3">
    <source>
        <dbReference type="ARBA" id="ARBA00022989"/>
    </source>
</evidence>
<dbReference type="InterPro" id="IPR006143">
    <property type="entry name" value="RND_pump_MFP"/>
</dbReference>
<feature type="coiled-coil region" evidence="5">
    <location>
        <begin position="85"/>
        <end position="155"/>
    </location>
</feature>
<feature type="domain" description="Multidrug resistance protein MdtA-like barrel-sandwich hybrid" evidence="7">
    <location>
        <begin position="45"/>
        <end position="184"/>
    </location>
</feature>
<dbReference type="InterPro" id="IPR058634">
    <property type="entry name" value="AaeA-lik-b-barrel"/>
</dbReference>
<evidence type="ECO:0000259" key="7">
    <source>
        <dbReference type="Pfam" id="PF25917"/>
    </source>
</evidence>
<dbReference type="Proteomes" id="UP000292347">
    <property type="component" value="Unassembled WGS sequence"/>
</dbReference>
<keyword evidence="2" id="KW-0812">Transmembrane</keyword>
<dbReference type="Pfam" id="PF25963">
    <property type="entry name" value="Beta-barrel_AAEA"/>
    <property type="match status" value="1"/>
</dbReference>
<name>A0A4V1QPW4_9SPHN</name>
<keyword evidence="5" id="KW-0175">Coiled coil</keyword>
<dbReference type="PANTHER" id="PTHR30367">
    <property type="entry name" value="P-HYDROXYBENZOIC ACID EFFLUX PUMP SUBUNIT AAEA-RELATED"/>
    <property type="match status" value="1"/>
</dbReference>
<comment type="caution">
    <text evidence="9">The sequence shown here is derived from an EMBL/GenBank/DDBJ whole genome shotgun (WGS) entry which is preliminary data.</text>
</comment>
<organism evidence="9 10">
    <name type="scientific">Sphingomonas desiccabilis</name>
    <dbReference type="NCBI Taxonomy" id="429134"/>
    <lineage>
        <taxon>Bacteria</taxon>
        <taxon>Pseudomonadati</taxon>
        <taxon>Pseudomonadota</taxon>
        <taxon>Alphaproteobacteria</taxon>
        <taxon>Sphingomonadales</taxon>
        <taxon>Sphingomonadaceae</taxon>
        <taxon>Sphingomonas</taxon>
    </lineage>
</organism>
<dbReference type="NCBIfam" id="TIGR01730">
    <property type="entry name" value="RND_mfp"/>
    <property type="match status" value="1"/>
</dbReference>
<evidence type="ECO:0000256" key="5">
    <source>
        <dbReference type="SAM" id="Coils"/>
    </source>
</evidence>
<dbReference type="AlphaFoldDB" id="A0A4V1QPW4"/>
<dbReference type="GO" id="GO:0016020">
    <property type="term" value="C:membrane"/>
    <property type="evidence" value="ECO:0007669"/>
    <property type="project" value="InterPro"/>
</dbReference>
<feature type="domain" description="p-hydroxybenzoic acid efflux pump subunit AaeA-like beta-barrel" evidence="8">
    <location>
        <begin position="189"/>
        <end position="283"/>
    </location>
</feature>
<feature type="compositionally biased region" description="Polar residues" evidence="6">
    <location>
        <begin position="289"/>
        <end position="301"/>
    </location>
</feature>
<dbReference type="InterPro" id="IPR058625">
    <property type="entry name" value="MdtA-like_BSH"/>
</dbReference>
<evidence type="ECO:0000256" key="2">
    <source>
        <dbReference type="ARBA" id="ARBA00022692"/>
    </source>
</evidence>
<evidence type="ECO:0000313" key="10">
    <source>
        <dbReference type="Proteomes" id="UP000292347"/>
    </source>
</evidence>
<proteinExistence type="inferred from homology"/>
<sequence>MKPVIILRVLITLAIVLAAYFVGEALWRHYEEDPWTRDGRISADVVQVAPDVSGLVTEVLVHDDQEVHAGTPLFIIDRPRYQLAVKQAQAAIAAQRVQIAQAQREARRNRVLGDLVPAEEREQGDAKVEQLQAELARLQVQLETARLNLARTEVRSGVDGTITNFDLRPGDYATAGRAEFAIIDRKSIHAVGYFEETKLPRIAAGDRVQVHLMGEQRVIEGHVQSIASGVDDRDRTAGDKLLPNVNPTFNWVRLAQRVPVRIALDRVPAGLSLVVGRTATVNVVHLESSAGSRRGTVTGSPQRRAATEKTA</sequence>
<accession>A0A4V1QPW4</accession>
<evidence type="ECO:0000256" key="1">
    <source>
        <dbReference type="ARBA" id="ARBA00009477"/>
    </source>
</evidence>
<evidence type="ECO:0000313" key="9">
    <source>
        <dbReference type="EMBL" id="RXZ35207.1"/>
    </source>
</evidence>
<dbReference type="EMBL" id="SDPT01000001">
    <property type="protein sequence ID" value="RXZ35207.1"/>
    <property type="molecule type" value="Genomic_DNA"/>
</dbReference>
<dbReference type="SUPFAM" id="SSF111369">
    <property type="entry name" value="HlyD-like secretion proteins"/>
    <property type="match status" value="1"/>
</dbReference>
<gene>
    <name evidence="9" type="ORF">EO081_06120</name>
</gene>
<dbReference type="GO" id="GO:0022857">
    <property type="term" value="F:transmembrane transporter activity"/>
    <property type="evidence" value="ECO:0007669"/>
    <property type="project" value="InterPro"/>
</dbReference>
<dbReference type="InterPro" id="IPR050393">
    <property type="entry name" value="MFP_Efflux_Pump"/>
</dbReference>
<feature type="region of interest" description="Disordered" evidence="6">
    <location>
        <begin position="289"/>
        <end position="311"/>
    </location>
</feature>
<keyword evidence="3" id="KW-1133">Transmembrane helix</keyword>
<evidence type="ECO:0000259" key="8">
    <source>
        <dbReference type="Pfam" id="PF25963"/>
    </source>
</evidence>
<comment type="similarity">
    <text evidence="1">Belongs to the membrane fusion protein (MFP) (TC 8.A.1) family.</text>
</comment>
<dbReference type="PANTHER" id="PTHR30367:SF12">
    <property type="entry name" value="P-HYDROXYBENZOIC ACID EFFLUX PUMP SUBUNIT AAEA"/>
    <property type="match status" value="1"/>
</dbReference>